<dbReference type="Proteomes" id="UP000240830">
    <property type="component" value="Unassembled WGS sequence"/>
</dbReference>
<dbReference type="OrthoDB" id="444325at2759"/>
<evidence type="ECO:0000313" key="2">
    <source>
        <dbReference type="EMBL" id="PJF20034.1"/>
    </source>
</evidence>
<evidence type="ECO:0000313" key="3">
    <source>
        <dbReference type="Proteomes" id="UP000240830"/>
    </source>
</evidence>
<dbReference type="PANTHER" id="PTHR12072:SF4">
    <property type="entry name" value="CWF19-LIKE PROTEIN 1"/>
    <property type="match status" value="1"/>
</dbReference>
<dbReference type="InterPro" id="IPR006768">
    <property type="entry name" value="Cwf19-like_C_dom-1"/>
</dbReference>
<keyword evidence="3" id="KW-1185">Reference proteome</keyword>
<sequence>MTPVTIVVTGNLNGRITEAATAVEKLGVQLGRPVDIWFCLGDMISATTGKEDVMLQEILSEKTLVADQTFFVLRDRISGMNEQLLAHSMNSTASKVRILDSSGVVKLHNGLTIGFLSGIDKPENKSAVAGRTVLYKNDLPFPTDQQMDILFTFEWPQNVLEHSSATNPSLITVGSPILKELLTTVEARYIFTIGENCFLEREPFHAPKSQMTTRFISLANVGTAQRWLYAFNLHSEQAQPDGCTPCPFTSIRNDAQLRPPKRTAPLPEAPSRVLSECWFCLANPTVRKHLIVHVGEFAYVALARGGLSEDHLLIVPIEHVAGDAIPSAPTLTEIETLETLLGKLFAASGQDAVYFTLRHSSSFHWHKQCIPIPKHRSGQIVPFLNSYFTNIGYPLSEKKPDQKLYFEINVLDSRLYATLEVDKFFPAQAAREAMCEFLDLHEFRDWRNSMLTQKDETNLATRWRQRFKL</sequence>
<dbReference type="InterPro" id="IPR040194">
    <property type="entry name" value="Cwf19-like"/>
</dbReference>
<gene>
    <name evidence="2" type="ORF">PSACC_00152</name>
</gene>
<dbReference type="SUPFAM" id="SSF54197">
    <property type="entry name" value="HIT-like"/>
    <property type="match status" value="1"/>
</dbReference>
<dbReference type="GO" id="GO:0071014">
    <property type="term" value="C:post-mRNA release spliceosomal complex"/>
    <property type="evidence" value="ECO:0007669"/>
    <property type="project" value="TreeGrafter"/>
</dbReference>
<dbReference type="AlphaFoldDB" id="A0A2H9TQL2"/>
<comment type="caution">
    <text evidence="2">The sequence shown here is derived from an EMBL/GenBank/DDBJ whole genome shotgun (WGS) entry which is preliminary data.</text>
</comment>
<dbReference type="EMBL" id="MTSL01000014">
    <property type="protein sequence ID" value="PJF20034.1"/>
    <property type="molecule type" value="Genomic_DNA"/>
</dbReference>
<accession>A0A2H9TQL2</accession>
<feature type="domain" description="Cwf19-like C-terminal" evidence="1">
    <location>
        <begin position="272"/>
        <end position="379"/>
    </location>
</feature>
<dbReference type="PANTHER" id="PTHR12072">
    <property type="entry name" value="CWF19, CELL CYCLE CONTROL PROTEIN"/>
    <property type="match status" value="1"/>
</dbReference>
<dbReference type="GO" id="GO:0061632">
    <property type="term" value="F:RNA lariat debranching enzyme activator activity"/>
    <property type="evidence" value="ECO:0007669"/>
    <property type="project" value="TreeGrafter"/>
</dbReference>
<name>A0A2H9TQL2_9FUNG</name>
<proteinExistence type="predicted"/>
<protein>
    <submittedName>
        <fullName evidence="2">CWF19-like protein</fullName>
    </submittedName>
</protein>
<evidence type="ECO:0000259" key="1">
    <source>
        <dbReference type="Pfam" id="PF04677"/>
    </source>
</evidence>
<dbReference type="InterPro" id="IPR036265">
    <property type="entry name" value="HIT-like_sf"/>
</dbReference>
<dbReference type="Pfam" id="PF04677">
    <property type="entry name" value="CwfJ_C_1"/>
    <property type="match status" value="1"/>
</dbReference>
<dbReference type="GO" id="GO:0000398">
    <property type="term" value="P:mRNA splicing, via spliceosome"/>
    <property type="evidence" value="ECO:0007669"/>
    <property type="project" value="TreeGrafter"/>
</dbReference>
<organism evidence="2 3">
    <name type="scientific">Paramicrosporidium saccamoebae</name>
    <dbReference type="NCBI Taxonomy" id="1246581"/>
    <lineage>
        <taxon>Eukaryota</taxon>
        <taxon>Fungi</taxon>
        <taxon>Fungi incertae sedis</taxon>
        <taxon>Cryptomycota</taxon>
        <taxon>Cryptomycota incertae sedis</taxon>
        <taxon>Paramicrosporidium</taxon>
    </lineage>
</organism>
<reference evidence="2 3" key="1">
    <citation type="submission" date="2016-10" db="EMBL/GenBank/DDBJ databases">
        <title>The genome of Paramicrosporidium saccamoebae is the missing link in understanding Cryptomycota and Microsporidia evolution.</title>
        <authorList>
            <person name="Quandt C.A."/>
            <person name="Beaudet D."/>
            <person name="Corsaro D."/>
            <person name="Michel R."/>
            <person name="Corradi N."/>
            <person name="James T."/>
        </authorList>
    </citation>
    <scope>NUCLEOTIDE SEQUENCE [LARGE SCALE GENOMIC DNA]</scope>
    <source>
        <strain evidence="2 3">KSL3</strain>
    </source>
</reference>
<dbReference type="STRING" id="1246581.A0A2H9TQL2"/>